<comment type="caution">
    <text evidence="2">The sequence shown here is derived from an EMBL/GenBank/DDBJ whole genome shotgun (WGS) entry which is preliminary data.</text>
</comment>
<dbReference type="EMBL" id="CAJOBC010098487">
    <property type="protein sequence ID" value="CAF4454423.1"/>
    <property type="molecule type" value="Genomic_DNA"/>
</dbReference>
<organism evidence="2 4">
    <name type="scientific">Didymodactylos carnosus</name>
    <dbReference type="NCBI Taxonomy" id="1234261"/>
    <lineage>
        <taxon>Eukaryota</taxon>
        <taxon>Metazoa</taxon>
        <taxon>Spiralia</taxon>
        <taxon>Gnathifera</taxon>
        <taxon>Rotifera</taxon>
        <taxon>Eurotatoria</taxon>
        <taxon>Bdelloidea</taxon>
        <taxon>Philodinida</taxon>
        <taxon>Philodinidae</taxon>
        <taxon>Didymodactylos</taxon>
    </lineage>
</organism>
<feature type="non-terminal residue" evidence="2">
    <location>
        <position position="1"/>
    </location>
</feature>
<feature type="compositionally biased region" description="Polar residues" evidence="1">
    <location>
        <begin position="108"/>
        <end position="119"/>
    </location>
</feature>
<keyword evidence="4" id="KW-1185">Reference proteome</keyword>
<feature type="region of interest" description="Disordered" evidence="1">
    <location>
        <begin position="98"/>
        <end position="119"/>
    </location>
</feature>
<dbReference type="Proteomes" id="UP000663829">
    <property type="component" value="Unassembled WGS sequence"/>
</dbReference>
<dbReference type="EMBL" id="CAJNOQ010032452">
    <property type="protein sequence ID" value="CAF1585149.1"/>
    <property type="molecule type" value="Genomic_DNA"/>
</dbReference>
<evidence type="ECO:0000313" key="3">
    <source>
        <dbReference type="EMBL" id="CAF4454423.1"/>
    </source>
</evidence>
<proteinExistence type="predicted"/>
<dbReference type="AlphaFoldDB" id="A0A815ZLU2"/>
<dbReference type="Proteomes" id="UP000681722">
    <property type="component" value="Unassembled WGS sequence"/>
</dbReference>
<evidence type="ECO:0000313" key="4">
    <source>
        <dbReference type="Proteomes" id="UP000663829"/>
    </source>
</evidence>
<evidence type="ECO:0000313" key="2">
    <source>
        <dbReference type="EMBL" id="CAF1585149.1"/>
    </source>
</evidence>
<protein>
    <submittedName>
        <fullName evidence="2">Uncharacterized protein</fullName>
    </submittedName>
</protein>
<accession>A0A815ZLU2</accession>
<sequence>KFPNITSIAIVTCIPAAKVTHRFPNFNNLNVMIINYNKERKKLAETSNIHVTEPLITRGDLSDGLYIDNAKQHVFFNPIFQYCALVNPSEKITEQVQLQQHETHHQAQRMTSTVYDKPT</sequence>
<reference evidence="2" key="1">
    <citation type="submission" date="2021-02" db="EMBL/GenBank/DDBJ databases">
        <authorList>
            <person name="Nowell W R."/>
        </authorList>
    </citation>
    <scope>NUCLEOTIDE SEQUENCE</scope>
</reference>
<evidence type="ECO:0000256" key="1">
    <source>
        <dbReference type="SAM" id="MobiDB-lite"/>
    </source>
</evidence>
<name>A0A815ZLU2_9BILA</name>
<gene>
    <name evidence="2" type="ORF">GPM918_LOCUS41368</name>
    <name evidence="3" type="ORF">SRO942_LOCUS42409</name>
</gene>